<dbReference type="NCBIfam" id="TIGR02548">
    <property type="entry name" value="casB_cse2"/>
    <property type="match status" value="1"/>
</dbReference>
<evidence type="ECO:0000313" key="2">
    <source>
        <dbReference type="Proteomes" id="UP001595923"/>
    </source>
</evidence>
<reference evidence="2" key="1">
    <citation type="journal article" date="2019" name="Int. J. Syst. Evol. Microbiol.">
        <title>The Global Catalogue of Microorganisms (GCM) 10K type strain sequencing project: providing services to taxonomists for standard genome sequencing and annotation.</title>
        <authorList>
            <consortium name="The Broad Institute Genomics Platform"/>
            <consortium name="The Broad Institute Genome Sequencing Center for Infectious Disease"/>
            <person name="Wu L."/>
            <person name="Ma J."/>
        </authorList>
    </citation>
    <scope>NUCLEOTIDE SEQUENCE [LARGE SCALE GENOMIC DNA]</scope>
    <source>
        <strain evidence="2">XZYJ18</strain>
    </source>
</reference>
<dbReference type="InterPro" id="IPR038287">
    <property type="entry name" value="Cse2_sf"/>
</dbReference>
<dbReference type="Pfam" id="PF09485">
    <property type="entry name" value="CRISPR_Cse2"/>
    <property type="match status" value="1"/>
</dbReference>
<name>A0ABV9E2A2_9ACTN</name>
<evidence type="ECO:0000313" key="1">
    <source>
        <dbReference type="EMBL" id="MFC4564843.1"/>
    </source>
</evidence>
<dbReference type="EMBL" id="JBHSFQ010000029">
    <property type="protein sequence ID" value="MFC4564843.1"/>
    <property type="molecule type" value="Genomic_DNA"/>
</dbReference>
<organism evidence="1 2">
    <name type="scientific">Nocardiopsis mangrovi</name>
    <dbReference type="NCBI Taxonomy" id="1179818"/>
    <lineage>
        <taxon>Bacteria</taxon>
        <taxon>Bacillati</taxon>
        <taxon>Actinomycetota</taxon>
        <taxon>Actinomycetes</taxon>
        <taxon>Streptosporangiales</taxon>
        <taxon>Nocardiopsidaceae</taxon>
        <taxon>Nocardiopsis</taxon>
    </lineage>
</organism>
<comment type="caution">
    <text evidence="1">The sequence shown here is derived from an EMBL/GenBank/DDBJ whole genome shotgun (WGS) entry which is preliminary data.</text>
</comment>
<proteinExistence type="predicted"/>
<accession>A0ABV9E2A2</accession>
<dbReference type="RefSeq" id="WP_378578344.1">
    <property type="nucleotide sequence ID" value="NZ_JBHSFQ010000029.1"/>
</dbReference>
<dbReference type="CDD" id="cd09731">
    <property type="entry name" value="Cse2_I-E"/>
    <property type="match status" value="1"/>
</dbReference>
<keyword evidence="2" id="KW-1185">Reference proteome</keyword>
<dbReference type="Proteomes" id="UP001595923">
    <property type="component" value="Unassembled WGS sequence"/>
</dbReference>
<gene>
    <name evidence="1" type="primary">casB</name>
    <name evidence="1" type="synonym">cse2</name>
    <name evidence="1" type="ORF">ACFO4E_23545</name>
</gene>
<dbReference type="InterPro" id="IPR013382">
    <property type="entry name" value="CRISPR-assoc_prot_Cse2"/>
</dbReference>
<dbReference type="Gene3D" id="1.10.520.40">
    <property type="entry name" value="CRISPR-associated protein Cse2"/>
    <property type="match status" value="1"/>
</dbReference>
<protein>
    <submittedName>
        <fullName evidence="1">Type I-E CRISPR-associated protein Cse2/CasB</fullName>
    </submittedName>
</protein>
<sequence>MILEDPNPRSPHRAFVDRLYRLGGELDSKKPQVVARSRRVLARLRRGLTDDRYLGEGFDLVLPHQIPERHEPRCLLVAGLFALNPHTTARAAERWRLCAALAEAGSSGAADARVRQLIAATQTGGLDYRLRQAVQLIGGARPRMPLDYEQLLWDLIHLDGDESRAAKVRVRWARDFKHRVYRQTSQKEAAAAE</sequence>